<comment type="caution">
    <text evidence="1">The sequence shown here is derived from an EMBL/GenBank/DDBJ whole genome shotgun (WGS) entry which is preliminary data.</text>
</comment>
<dbReference type="EMBL" id="JACJTA010000031">
    <property type="protein sequence ID" value="MBD2605928.1"/>
    <property type="molecule type" value="Genomic_DNA"/>
</dbReference>
<organism evidence="1 2">
    <name type="scientific">Scytonema hofmannii FACHB-248</name>
    <dbReference type="NCBI Taxonomy" id="1842502"/>
    <lineage>
        <taxon>Bacteria</taxon>
        <taxon>Bacillati</taxon>
        <taxon>Cyanobacteriota</taxon>
        <taxon>Cyanophyceae</taxon>
        <taxon>Nostocales</taxon>
        <taxon>Scytonemataceae</taxon>
        <taxon>Scytonema</taxon>
    </lineage>
</organism>
<dbReference type="InterPro" id="IPR019117">
    <property type="entry name" value="CRISPR-assoc_protein_Cmr3"/>
</dbReference>
<gene>
    <name evidence="1" type="ORF">H6G81_15715</name>
</gene>
<keyword evidence="2" id="KW-1185">Reference proteome</keyword>
<proteinExistence type="predicted"/>
<protein>
    <submittedName>
        <fullName evidence="1">CRISPR-associated protein Cmr3</fullName>
    </submittedName>
</protein>
<dbReference type="Proteomes" id="UP000660380">
    <property type="component" value="Unassembled WGS sequence"/>
</dbReference>
<dbReference type="RefSeq" id="WP_051502742.1">
    <property type="nucleotide sequence ID" value="NZ_JACJTA010000031.1"/>
</dbReference>
<reference evidence="1 2" key="1">
    <citation type="journal article" date="2020" name="ISME J.">
        <title>Comparative genomics reveals insights into cyanobacterial evolution and habitat adaptation.</title>
        <authorList>
            <person name="Chen M.Y."/>
            <person name="Teng W.K."/>
            <person name="Zhao L."/>
            <person name="Hu C.X."/>
            <person name="Zhou Y.K."/>
            <person name="Han B.P."/>
            <person name="Song L.R."/>
            <person name="Shu W.S."/>
        </authorList>
    </citation>
    <scope>NUCLEOTIDE SEQUENCE [LARGE SCALE GENOMIC DNA]</scope>
    <source>
        <strain evidence="1 2">FACHB-248</strain>
    </source>
</reference>
<accession>A0ABR8GRD8</accession>
<dbReference type="Pfam" id="PF09700">
    <property type="entry name" value="Cas_Cmr3"/>
    <property type="match status" value="1"/>
</dbReference>
<sequence length="363" mass="41008">MSAIETTENTSKEKYLPPRSPFTHLIIIEPLGLLYGSSGRFLSPENLVGRSGSSFPPSAATLSGLFAASCKNVDIRDLMLAGPFWGNVDELTSTIQNFYVPTPRNYLVKDKKIIDKLSWNSEQKAWKNQKGESPTDKYESNTWLAIQDWTEPKEVTKNPWKFLAHLHPRLELEERHVIRNHEQQGSLFLENSVQMETGTGLVYLSNTELEPGWYRFGGEGHMVDVRCEPICSAIGNLLFEPVETSFALITPAVWGSNRLSKREPVCLQTAKNQDEEINEGTVWKVEALFTDRAIPFRYRLGGKGDTKLLSRGRYAVPAGTVYVLEEAINQSWQDWDDKWFPKEGPSLKRWGCGLALPLESAIN</sequence>
<evidence type="ECO:0000313" key="2">
    <source>
        <dbReference type="Proteomes" id="UP000660380"/>
    </source>
</evidence>
<evidence type="ECO:0000313" key="1">
    <source>
        <dbReference type="EMBL" id="MBD2605928.1"/>
    </source>
</evidence>
<name>A0ABR8GRD8_9CYAN</name>